<dbReference type="Proteomes" id="UP000800096">
    <property type="component" value="Unassembled WGS sequence"/>
</dbReference>
<accession>A0A6A5QLG9</accession>
<dbReference type="OrthoDB" id="17560at2759"/>
<proteinExistence type="predicted"/>
<reference evidence="1" key="1">
    <citation type="journal article" date="2020" name="Stud. Mycol.">
        <title>101 Dothideomycetes genomes: a test case for predicting lifestyles and emergence of pathogens.</title>
        <authorList>
            <person name="Haridas S."/>
            <person name="Albert R."/>
            <person name="Binder M."/>
            <person name="Bloem J."/>
            <person name="Labutti K."/>
            <person name="Salamov A."/>
            <person name="Andreopoulos B."/>
            <person name="Baker S."/>
            <person name="Barry K."/>
            <person name="Bills G."/>
            <person name="Bluhm B."/>
            <person name="Cannon C."/>
            <person name="Castanera R."/>
            <person name="Culley D."/>
            <person name="Daum C."/>
            <person name="Ezra D."/>
            <person name="Gonzalez J."/>
            <person name="Henrissat B."/>
            <person name="Kuo A."/>
            <person name="Liang C."/>
            <person name="Lipzen A."/>
            <person name="Lutzoni F."/>
            <person name="Magnuson J."/>
            <person name="Mondo S."/>
            <person name="Nolan M."/>
            <person name="Ohm R."/>
            <person name="Pangilinan J."/>
            <person name="Park H.-J."/>
            <person name="Ramirez L."/>
            <person name="Alfaro M."/>
            <person name="Sun H."/>
            <person name="Tritt A."/>
            <person name="Yoshinaga Y."/>
            <person name="Zwiers L.-H."/>
            <person name="Turgeon B."/>
            <person name="Goodwin S."/>
            <person name="Spatafora J."/>
            <person name="Crous P."/>
            <person name="Grigoriev I."/>
        </authorList>
    </citation>
    <scope>NUCLEOTIDE SEQUENCE</scope>
    <source>
        <strain evidence="1">HMLAC05119</strain>
    </source>
</reference>
<evidence type="ECO:0000313" key="2">
    <source>
        <dbReference type="Proteomes" id="UP000800096"/>
    </source>
</evidence>
<name>A0A6A5QLG9_AMPQU</name>
<gene>
    <name evidence="1" type="ORF">BDU57DRAFT_226074</name>
</gene>
<evidence type="ECO:0000313" key="1">
    <source>
        <dbReference type="EMBL" id="KAF1916299.1"/>
    </source>
</evidence>
<dbReference type="EMBL" id="ML979135">
    <property type="protein sequence ID" value="KAF1916299.1"/>
    <property type="molecule type" value="Genomic_DNA"/>
</dbReference>
<protein>
    <submittedName>
        <fullName evidence="1">Uncharacterized protein</fullName>
    </submittedName>
</protein>
<organism evidence="1 2">
    <name type="scientific">Ampelomyces quisqualis</name>
    <name type="common">Powdery mildew agent</name>
    <dbReference type="NCBI Taxonomy" id="50730"/>
    <lineage>
        <taxon>Eukaryota</taxon>
        <taxon>Fungi</taxon>
        <taxon>Dikarya</taxon>
        <taxon>Ascomycota</taxon>
        <taxon>Pezizomycotina</taxon>
        <taxon>Dothideomycetes</taxon>
        <taxon>Pleosporomycetidae</taxon>
        <taxon>Pleosporales</taxon>
        <taxon>Pleosporineae</taxon>
        <taxon>Phaeosphaeriaceae</taxon>
        <taxon>Ampelomyces</taxon>
    </lineage>
</organism>
<dbReference type="AlphaFoldDB" id="A0A6A5QLG9"/>
<sequence length="138" mass="15619">MTCQSYTMSSDPIQKIPRLWCITPRYTHRPRRNFLFPFDPYSTHVILAPQNIVRAYMTGYTISSIRLVADASASAEKFTVAPDLFNGAEVPFPRRDDSNLHTYIEHAMPRIESVDPIIAQTISYLRTEKGVKNLGGVG</sequence>
<keyword evidence="2" id="KW-1185">Reference proteome</keyword>